<comment type="caution">
    <text evidence="3">The sequence shown here is derived from an EMBL/GenBank/DDBJ whole genome shotgun (WGS) entry which is preliminary data.</text>
</comment>
<dbReference type="Pfam" id="PF14501">
    <property type="entry name" value="HATPase_c_5"/>
    <property type="match status" value="1"/>
</dbReference>
<feature type="transmembrane region" description="Helical" evidence="1">
    <location>
        <begin position="84"/>
        <end position="106"/>
    </location>
</feature>
<dbReference type="RefSeq" id="WP_015523923.1">
    <property type="nucleotide sequence ID" value="NZ_JBBMEZ010000025.1"/>
</dbReference>
<dbReference type="Proteomes" id="UP001490816">
    <property type="component" value="Unassembled WGS sequence"/>
</dbReference>
<organism evidence="3 4">
    <name type="scientific">Ruminococcoides intestinale</name>
    <dbReference type="NCBI Taxonomy" id="3133162"/>
    <lineage>
        <taxon>Bacteria</taxon>
        <taxon>Bacillati</taxon>
        <taxon>Bacillota</taxon>
        <taxon>Clostridia</taxon>
        <taxon>Eubacteriales</taxon>
        <taxon>Oscillospiraceae</taxon>
        <taxon>Ruminococcoides</taxon>
    </lineage>
</organism>
<keyword evidence="4" id="KW-1185">Reference proteome</keyword>
<dbReference type="SUPFAM" id="SSF55874">
    <property type="entry name" value="ATPase domain of HSP90 chaperone/DNA topoisomerase II/histidine kinase"/>
    <property type="match status" value="1"/>
</dbReference>
<dbReference type="InterPro" id="IPR032834">
    <property type="entry name" value="NatK-like_C"/>
</dbReference>
<keyword evidence="1" id="KW-0812">Transmembrane</keyword>
<evidence type="ECO:0000256" key="1">
    <source>
        <dbReference type="SAM" id="Phobius"/>
    </source>
</evidence>
<accession>A0ABV1FAN3</accession>
<dbReference type="Gene3D" id="3.30.565.10">
    <property type="entry name" value="Histidine kinase-like ATPase, C-terminal domain"/>
    <property type="match status" value="1"/>
</dbReference>
<dbReference type="EMBL" id="JBBMEZ010000025">
    <property type="protein sequence ID" value="MEQ2470439.1"/>
    <property type="molecule type" value="Genomic_DNA"/>
</dbReference>
<keyword evidence="1" id="KW-1133">Transmembrane helix</keyword>
<evidence type="ECO:0000313" key="4">
    <source>
        <dbReference type="Proteomes" id="UP001490816"/>
    </source>
</evidence>
<feature type="domain" description="Sensor histidine kinase NatK-like C-terminal" evidence="2">
    <location>
        <begin position="335"/>
        <end position="435"/>
    </location>
</feature>
<evidence type="ECO:0000259" key="2">
    <source>
        <dbReference type="Pfam" id="PF14501"/>
    </source>
</evidence>
<proteinExistence type="predicted"/>
<feature type="transmembrane region" description="Helical" evidence="1">
    <location>
        <begin position="192"/>
        <end position="214"/>
    </location>
</feature>
<evidence type="ECO:0000313" key="3">
    <source>
        <dbReference type="EMBL" id="MEQ2470439.1"/>
    </source>
</evidence>
<protein>
    <submittedName>
        <fullName evidence="3">GHKL domain-containing protein</fullName>
    </submittedName>
</protein>
<feature type="transmembrane region" description="Helical" evidence="1">
    <location>
        <begin position="12"/>
        <end position="28"/>
    </location>
</feature>
<name>A0ABV1FAN3_9FIRM</name>
<feature type="transmembrane region" description="Helical" evidence="1">
    <location>
        <begin position="126"/>
        <end position="147"/>
    </location>
</feature>
<feature type="transmembrane region" description="Helical" evidence="1">
    <location>
        <begin position="35"/>
        <end position="53"/>
    </location>
</feature>
<feature type="transmembrane region" description="Helical" evidence="1">
    <location>
        <begin position="59"/>
        <end position="77"/>
    </location>
</feature>
<dbReference type="InterPro" id="IPR036890">
    <property type="entry name" value="HATPase_C_sf"/>
</dbReference>
<reference evidence="3 4" key="1">
    <citation type="submission" date="2024-03" db="EMBL/GenBank/DDBJ databases">
        <title>Human intestinal bacterial collection.</title>
        <authorList>
            <person name="Pauvert C."/>
            <person name="Hitch T.C.A."/>
            <person name="Clavel T."/>
        </authorList>
    </citation>
    <scope>NUCLEOTIDE SEQUENCE [LARGE SCALE GENOMIC DNA]</scope>
    <source>
        <strain evidence="3 4">CLA-JM-H38</strain>
    </source>
</reference>
<feature type="transmembrane region" description="Helical" evidence="1">
    <location>
        <begin position="159"/>
        <end position="186"/>
    </location>
</feature>
<keyword evidence="1" id="KW-0472">Membrane</keyword>
<gene>
    <name evidence="3" type="ORF">WMO39_08905</name>
</gene>
<sequence>MFNYGFELAVNFAQSVYLIGFFLAFLGGKYSRKRNIAMCSLFIALNFTVLTYFTFNNPYVVMIDMLTVVILHEVYCLTCLKGELAIKIILPFVASLINTIISYGVLYLTSFVTGLSLEELGLQSSFFRYLCVVLVNLTILVTLLLMWRTKAKVYSLKKVSNIIAFIAIPVLAMAILYITFYIMILTNYQSNLIILLLIICAAMILVAGMVWFMIARINRDNRISTKLLLSEQRADLYEKNIITSNKQIENTAKIRHDMKNNIACIDNLIVESKYDEAHKICQELTDKYSSIGSVVNTENYLLNAVLNVEIEKARCNEISVKLSIANDMKMFSNGSDMISVIGNIFDNAISYLSENKIENKEIIFSTEHKGDYSVIKCKNKIIDSVLSKNPLLHTDKADKKNHGKGISIVKSIAQKYGGDVVISEKNNEFIVSVVLDNRIFT</sequence>